<evidence type="ECO:0000256" key="2">
    <source>
        <dbReference type="ARBA" id="ARBA00022643"/>
    </source>
</evidence>
<keyword evidence="1" id="KW-0285">Flavoprotein</keyword>
<dbReference type="Proteomes" id="UP000198417">
    <property type="component" value="Unassembled WGS sequence"/>
</dbReference>
<dbReference type="GO" id="GO:0018580">
    <property type="term" value="F:nitronate monooxygenase activity"/>
    <property type="evidence" value="ECO:0007669"/>
    <property type="project" value="InterPro"/>
</dbReference>
<evidence type="ECO:0000313" key="4">
    <source>
        <dbReference type="EMBL" id="SNR27488.1"/>
    </source>
</evidence>
<evidence type="ECO:0000256" key="3">
    <source>
        <dbReference type="ARBA" id="ARBA00023002"/>
    </source>
</evidence>
<dbReference type="Pfam" id="PF03060">
    <property type="entry name" value="NMO"/>
    <property type="match status" value="1"/>
</dbReference>
<dbReference type="RefSeq" id="WP_089268813.1">
    <property type="nucleotide sequence ID" value="NZ_FZNN01000001.1"/>
</dbReference>
<keyword evidence="2" id="KW-0288">FMN</keyword>
<keyword evidence="4" id="KW-0503">Monooxygenase</keyword>
<dbReference type="PANTHER" id="PTHR32332">
    <property type="entry name" value="2-NITROPROPANE DIOXYGENASE"/>
    <property type="match status" value="1"/>
</dbReference>
<name>A0A238UZR6_9RHOB</name>
<evidence type="ECO:0000256" key="1">
    <source>
        <dbReference type="ARBA" id="ARBA00022630"/>
    </source>
</evidence>
<dbReference type="InterPro" id="IPR004136">
    <property type="entry name" value="NMO"/>
</dbReference>
<organism evidence="4 5">
    <name type="scientific">Puniceibacterium sediminis</name>
    <dbReference type="NCBI Taxonomy" id="1608407"/>
    <lineage>
        <taxon>Bacteria</taxon>
        <taxon>Pseudomonadati</taxon>
        <taxon>Pseudomonadota</taxon>
        <taxon>Alphaproteobacteria</taxon>
        <taxon>Rhodobacterales</taxon>
        <taxon>Paracoccaceae</taxon>
        <taxon>Puniceibacterium</taxon>
    </lineage>
</organism>
<keyword evidence="3" id="KW-0560">Oxidoreductase</keyword>
<reference evidence="4 5" key="1">
    <citation type="submission" date="2017-06" db="EMBL/GenBank/DDBJ databases">
        <authorList>
            <person name="Kim H.J."/>
            <person name="Triplett B.A."/>
        </authorList>
    </citation>
    <scope>NUCLEOTIDE SEQUENCE [LARGE SCALE GENOMIC DNA]</scope>
    <source>
        <strain evidence="4 5">DSM 29052</strain>
    </source>
</reference>
<proteinExistence type="predicted"/>
<dbReference type="SUPFAM" id="SSF51412">
    <property type="entry name" value="Inosine monophosphate dehydrogenase (IMPDH)"/>
    <property type="match status" value="1"/>
</dbReference>
<protein>
    <submittedName>
        <fullName evidence="4">Nitronate monooxygenase</fullName>
    </submittedName>
</protein>
<dbReference type="InterPro" id="IPR013785">
    <property type="entry name" value="Aldolase_TIM"/>
</dbReference>
<evidence type="ECO:0000313" key="5">
    <source>
        <dbReference type="Proteomes" id="UP000198417"/>
    </source>
</evidence>
<sequence>MTPADPALETALTRAFDLRLPVVAGGLMWLSDAGYVAAGARAGVLSFLTAASFPEPGALRAEIRRCRDLAEGREFGVNVSMLPKLVPGEKTADVFRLIADEGVRVVETSGRNPEEYLEILKDAGITVIHKVPSLRFAQKAQAIGVDMVSIVGAECGGHPGMDLVGTMINVGLAERRLTIPFLLGGGIGAGSQIVAALAGGAAGVVMGTRLLGAQEIAAHDSYKAALVAADERDTALTMGSVRNTIRSLKNETTAIVTALEAEQPDIGIEALMPHVTGAIGRRAYETGDTSHGILSAGQALGLLERSEPLADIIAQLESEALRALARLRPATQTSLQEAAR</sequence>
<keyword evidence="5" id="KW-1185">Reference proteome</keyword>
<dbReference type="OrthoDB" id="9778912at2"/>
<accession>A0A238UZR6</accession>
<dbReference type="PANTHER" id="PTHR32332:SF20">
    <property type="entry name" value="2-NITROPROPANE DIOXYGENASE-LIKE PROTEIN"/>
    <property type="match status" value="1"/>
</dbReference>
<dbReference type="Gene3D" id="3.20.20.70">
    <property type="entry name" value="Aldolase class I"/>
    <property type="match status" value="1"/>
</dbReference>
<gene>
    <name evidence="4" type="ORF">SAMN06265370_101386</name>
</gene>
<dbReference type="EMBL" id="FZNN01000001">
    <property type="protein sequence ID" value="SNR27488.1"/>
    <property type="molecule type" value="Genomic_DNA"/>
</dbReference>
<dbReference type="CDD" id="cd04730">
    <property type="entry name" value="NPD_like"/>
    <property type="match status" value="1"/>
</dbReference>
<dbReference type="AlphaFoldDB" id="A0A238UZR6"/>